<dbReference type="GO" id="GO:0009244">
    <property type="term" value="P:lipopolysaccharide core region biosynthetic process"/>
    <property type="evidence" value="ECO:0007669"/>
    <property type="project" value="TreeGrafter"/>
</dbReference>
<dbReference type="RefSeq" id="WP_014857154.1">
    <property type="nucleotide sequence ID" value="NC_018178.1"/>
</dbReference>
<dbReference type="eggNOG" id="COG0859">
    <property type="taxonomic scope" value="Bacteria"/>
</dbReference>
<keyword evidence="4" id="KW-1185">Reference proteome</keyword>
<dbReference type="HOGENOM" id="CLU_038371_0_0_10"/>
<dbReference type="Pfam" id="PF01075">
    <property type="entry name" value="Glyco_transf_9"/>
    <property type="match status" value="1"/>
</dbReference>
<dbReference type="PANTHER" id="PTHR30160">
    <property type="entry name" value="TETRAACYLDISACCHARIDE 4'-KINASE-RELATED"/>
    <property type="match status" value="1"/>
</dbReference>
<reference evidence="3 4" key="1">
    <citation type="journal article" date="2013" name="PLoS ONE">
        <title>Genomic analysis of Melioribacter roseus, facultatively anaerobic organotrophic bacterium representing a novel deep lineage within Bacteriodetes/Chlorobi group.</title>
        <authorList>
            <person name="Kadnikov V.V."/>
            <person name="Mardanov A.V."/>
            <person name="Podosokorskaya O.A."/>
            <person name="Gavrilov S.N."/>
            <person name="Kublanov I.V."/>
            <person name="Beletsky A.V."/>
            <person name="Bonch-Osmolovskaya E.A."/>
            <person name="Ravin N.V."/>
        </authorList>
    </citation>
    <scope>NUCLEOTIDE SEQUENCE [LARGE SCALE GENOMIC DNA]</scope>
    <source>
        <strain evidence="4">JCM 17771 / P3M-2</strain>
    </source>
</reference>
<organism evidence="3 4">
    <name type="scientific">Melioribacter roseus (strain DSM 23840 / JCM 17771 / VKM B-2668 / P3M-2)</name>
    <dbReference type="NCBI Taxonomy" id="1191523"/>
    <lineage>
        <taxon>Bacteria</taxon>
        <taxon>Pseudomonadati</taxon>
        <taxon>Ignavibacteriota</taxon>
        <taxon>Ignavibacteria</taxon>
        <taxon>Ignavibacteriales</taxon>
        <taxon>Melioribacteraceae</taxon>
        <taxon>Melioribacter</taxon>
    </lineage>
</organism>
<proteinExistence type="predicted"/>
<evidence type="ECO:0000256" key="1">
    <source>
        <dbReference type="ARBA" id="ARBA00022676"/>
    </source>
</evidence>
<gene>
    <name evidence="3" type="ordered locus">MROS_2494</name>
</gene>
<evidence type="ECO:0000256" key="2">
    <source>
        <dbReference type="ARBA" id="ARBA00022679"/>
    </source>
</evidence>
<dbReference type="InterPro" id="IPR051199">
    <property type="entry name" value="LPS_LOS_Heptosyltrfase"/>
</dbReference>
<dbReference type="EMBL" id="CP003557">
    <property type="protein sequence ID" value="AFN75724.1"/>
    <property type="molecule type" value="Genomic_DNA"/>
</dbReference>
<dbReference type="InterPro" id="IPR002201">
    <property type="entry name" value="Glyco_trans_9"/>
</dbReference>
<keyword evidence="2 3" id="KW-0808">Transferase</keyword>
<protein>
    <submittedName>
        <fullName evidence="3">Glycosyl transferase, family 9</fullName>
    </submittedName>
</protein>
<accession>I6ZUN2</accession>
<dbReference type="GO" id="GO:0008713">
    <property type="term" value="F:ADP-heptose-lipopolysaccharide heptosyltransferase activity"/>
    <property type="evidence" value="ECO:0007669"/>
    <property type="project" value="TreeGrafter"/>
</dbReference>
<dbReference type="CDD" id="cd03789">
    <property type="entry name" value="GT9_LPS_heptosyltransferase"/>
    <property type="match status" value="1"/>
</dbReference>
<dbReference type="SUPFAM" id="SSF53756">
    <property type="entry name" value="UDP-Glycosyltransferase/glycogen phosphorylase"/>
    <property type="match status" value="1"/>
</dbReference>
<dbReference type="OrthoDB" id="642366at2"/>
<dbReference type="AlphaFoldDB" id="I6ZUN2"/>
<dbReference type="Gene3D" id="3.40.50.2000">
    <property type="entry name" value="Glycogen Phosphorylase B"/>
    <property type="match status" value="2"/>
</dbReference>
<dbReference type="PANTHER" id="PTHR30160:SF1">
    <property type="entry name" value="LIPOPOLYSACCHARIDE 1,2-N-ACETYLGLUCOSAMINETRANSFERASE-RELATED"/>
    <property type="match status" value="1"/>
</dbReference>
<dbReference type="GO" id="GO:0005829">
    <property type="term" value="C:cytosol"/>
    <property type="evidence" value="ECO:0007669"/>
    <property type="project" value="TreeGrafter"/>
</dbReference>
<dbReference type="Proteomes" id="UP000009011">
    <property type="component" value="Chromosome"/>
</dbReference>
<dbReference type="KEGG" id="mro:MROS_2494"/>
<dbReference type="STRING" id="1191523.MROS_2494"/>
<evidence type="ECO:0000313" key="3">
    <source>
        <dbReference type="EMBL" id="AFN75724.1"/>
    </source>
</evidence>
<evidence type="ECO:0000313" key="4">
    <source>
        <dbReference type="Proteomes" id="UP000009011"/>
    </source>
</evidence>
<sequence>MTDQSIKKILIIKLRGIGDVVLSTVVLDNLLNFFPEAKIDYLTDKPSAAWLKGLSQVNSVLTYPKSGIINKLGLIAEIRKRKYDIVFDFYSNPSTAQITFLSGAKYRIGFPYRGRKYAYNLYGPQERGKYHAAELHLEVLKSVGIPADDNPRLHFYFGKEDERFAEEFLERNNLNGKIFAGISPTGGWQSKRCPPEKLAELAKALNKKYDIPLLILWGPSEYEDAIRIKETVGDDAYLAPPTTIEQMAALMSRCAFIVANDSGPMHISTAIDTPALSLHGPTNPLHQGPFGDRHEYLILNDLDCIMCNLLECPKNQECFRDIPENLFLTKIDILLNKNSIRI</sequence>
<dbReference type="PATRIC" id="fig|1191523.3.peg.2625"/>
<keyword evidence="1" id="KW-0328">Glycosyltransferase</keyword>
<name>I6ZUN2_MELRP</name>